<dbReference type="GO" id="GO:0051205">
    <property type="term" value="P:protein insertion into membrane"/>
    <property type="evidence" value="ECO:0007669"/>
    <property type="project" value="TreeGrafter"/>
</dbReference>
<dbReference type="OrthoDB" id="9780552at2"/>
<evidence type="ECO:0000256" key="2">
    <source>
        <dbReference type="ARBA" id="ARBA00022448"/>
    </source>
</evidence>
<evidence type="ECO:0000256" key="8">
    <source>
        <dbReference type="ARBA" id="ARBA00023186"/>
    </source>
</evidence>
<feature type="transmembrane region" description="Helical" evidence="10">
    <location>
        <begin position="91"/>
        <end position="111"/>
    </location>
</feature>
<keyword evidence="6 10" id="KW-1133">Transmembrane helix</keyword>
<protein>
    <submittedName>
        <fullName evidence="12">YidC/Oxa1 family membrane protein insertase</fullName>
    </submittedName>
</protein>
<comment type="caution">
    <text evidence="12">The sequence shown here is derived from an EMBL/GenBank/DDBJ whole genome shotgun (WGS) entry which is preliminary data.</text>
</comment>
<feature type="transmembrane region" description="Helical" evidence="10">
    <location>
        <begin position="180"/>
        <end position="206"/>
    </location>
</feature>
<evidence type="ECO:0000259" key="11">
    <source>
        <dbReference type="Pfam" id="PF02096"/>
    </source>
</evidence>
<keyword evidence="3" id="KW-1003">Cell membrane</keyword>
<evidence type="ECO:0000313" key="12">
    <source>
        <dbReference type="EMBL" id="TDP58967.1"/>
    </source>
</evidence>
<keyword evidence="5" id="KW-0653">Protein transport</keyword>
<dbReference type="PANTHER" id="PTHR12428:SF65">
    <property type="entry name" value="CYTOCHROME C OXIDASE ASSEMBLY PROTEIN COX18, MITOCHONDRIAL"/>
    <property type="match status" value="1"/>
</dbReference>
<dbReference type="InterPro" id="IPR028055">
    <property type="entry name" value="YidC/Oxa/ALB_C"/>
</dbReference>
<dbReference type="GO" id="GO:0005886">
    <property type="term" value="C:plasma membrane"/>
    <property type="evidence" value="ECO:0007669"/>
    <property type="project" value="UniProtKB-SubCell"/>
</dbReference>
<organism evidence="12 13">
    <name type="scientific">Aminicella lysinilytica</name>
    <dbReference type="NCBI Taxonomy" id="433323"/>
    <lineage>
        <taxon>Bacteria</taxon>
        <taxon>Bacillati</taxon>
        <taxon>Bacillota</taxon>
        <taxon>Clostridia</taxon>
        <taxon>Peptostreptococcales</taxon>
        <taxon>Anaerovoracaceae</taxon>
        <taxon>Aminicella</taxon>
    </lineage>
</organism>
<evidence type="ECO:0000256" key="4">
    <source>
        <dbReference type="ARBA" id="ARBA00022692"/>
    </source>
</evidence>
<evidence type="ECO:0000256" key="3">
    <source>
        <dbReference type="ARBA" id="ARBA00022475"/>
    </source>
</evidence>
<keyword evidence="8" id="KW-0143">Chaperone</keyword>
<dbReference type="EMBL" id="SNXO01000005">
    <property type="protein sequence ID" value="TDP58967.1"/>
    <property type="molecule type" value="Genomic_DNA"/>
</dbReference>
<evidence type="ECO:0000256" key="7">
    <source>
        <dbReference type="ARBA" id="ARBA00023136"/>
    </source>
</evidence>
<dbReference type="Pfam" id="PF02096">
    <property type="entry name" value="60KD_IMP"/>
    <property type="match status" value="1"/>
</dbReference>
<comment type="subcellular location">
    <subcellularLocation>
        <location evidence="1">Cell membrane</location>
        <topology evidence="1">Multi-pass membrane protein</topology>
    </subcellularLocation>
    <subcellularLocation>
        <location evidence="9">Membrane</location>
        <topology evidence="9">Multi-pass membrane protein</topology>
    </subcellularLocation>
</comment>
<keyword evidence="13" id="KW-1185">Reference proteome</keyword>
<dbReference type="NCBIfam" id="TIGR03592">
    <property type="entry name" value="yidC_oxa1_cterm"/>
    <property type="match status" value="1"/>
</dbReference>
<evidence type="ECO:0000256" key="6">
    <source>
        <dbReference type="ARBA" id="ARBA00022989"/>
    </source>
</evidence>
<evidence type="ECO:0000256" key="9">
    <source>
        <dbReference type="RuleBase" id="RU003945"/>
    </source>
</evidence>
<dbReference type="GO" id="GO:0015031">
    <property type="term" value="P:protein transport"/>
    <property type="evidence" value="ECO:0007669"/>
    <property type="project" value="UniProtKB-KW"/>
</dbReference>
<dbReference type="InterPro" id="IPR001708">
    <property type="entry name" value="YidC/ALB3/OXA1/COX18"/>
</dbReference>
<sequence length="243" mass="27828">MNFFGILAQPLAWLMTWLYSLIGSYGITVVVITIVVKGFLYPFYKKQILSTSGMTDLQPKMQAIQRKYANDKETMNEKVAELYKEEGVNPLAGCLPMVVQMIIIMGLFTLLRYPLNYVHSEQMYIAVHESFLWINDLAQPDPWILPILSGVATFISFYMSSQNGGMPGQTANSGNAMMNVMKYGFPIMIIWLAKTYAAGLATYWFISQFIQIFYNIRFNQLRKKMAEEKMNKKKKKVRTVGGK</sequence>
<name>A0A4R6QA47_9FIRM</name>
<evidence type="ECO:0000256" key="1">
    <source>
        <dbReference type="ARBA" id="ARBA00004651"/>
    </source>
</evidence>
<feature type="domain" description="Membrane insertase YidC/Oxa/ALB C-terminal" evidence="11">
    <location>
        <begin position="25"/>
        <end position="216"/>
    </location>
</feature>
<dbReference type="PANTHER" id="PTHR12428">
    <property type="entry name" value="OXA1"/>
    <property type="match status" value="1"/>
</dbReference>
<proteinExistence type="inferred from homology"/>
<evidence type="ECO:0000313" key="13">
    <source>
        <dbReference type="Proteomes" id="UP000295500"/>
    </source>
</evidence>
<accession>A0A4R6QA47</accession>
<dbReference type="CDD" id="cd20070">
    <property type="entry name" value="5TM_YidC_Alb3"/>
    <property type="match status" value="1"/>
</dbReference>
<dbReference type="Proteomes" id="UP000295500">
    <property type="component" value="Unassembled WGS sequence"/>
</dbReference>
<feature type="transmembrane region" description="Helical" evidence="10">
    <location>
        <begin position="17"/>
        <end position="40"/>
    </location>
</feature>
<reference evidence="12 13" key="1">
    <citation type="submission" date="2019-03" db="EMBL/GenBank/DDBJ databases">
        <title>Genomic Encyclopedia of Type Strains, Phase IV (KMG-IV): sequencing the most valuable type-strain genomes for metagenomic binning, comparative biology and taxonomic classification.</title>
        <authorList>
            <person name="Goeker M."/>
        </authorList>
    </citation>
    <scope>NUCLEOTIDE SEQUENCE [LARGE SCALE GENOMIC DNA]</scope>
    <source>
        <strain evidence="12 13">DSM 28287</strain>
    </source>
</reference>
<dbReference type="RefSeq" id="WP_133527792.1">
    <property type="nucleotide sequence ID" value="NZ_CALCQM010000039.1"/>
</dbReference>
<keyword evidence="4 9" id="KW-0812">Transmembrane</keyword>
<evidence type="ECO:0000256" key="10">
    <source>
        <dbReference type="SAM" id="Phobius"/>
    </source>
</evidence>
<keyword evidence="7 10" id="KW-0472">Membrane</keyword>
<comment type="similarity">
    <text evidence="9">Belongs to the OXA1/ALB3/YidC family.</text>
</comment>
<dbReference type="GO" id="GO:0032977">
    <property type="term" value="F:membrane insertase activity"/>
    <property type="evidence" value="ECO:0007669"/>
    <property type="project" value="InterPro"/>
</dbReference>
<keyword evidence="2" id="KW-0813">Transport</keyword>
<evidence type="ECO:0000256" key="5">
    <source>
        <dbReference type="ARBA" id="ARBA00022927"/>
    </source>
</evidence>
<dbReference type="AlphaFoldDB" id="A0A4R6QA47"/>
<gene>
    <name evidence="12" type="ORF">EV211_10537</name>
</gene>
<dbReference type="InterPro" id="IPR047196">
    <property type="entry name" value="YidC_ALB_C"/>
</dbReference>
<feature type="transmembrane region" description="Helical" evidence="10">
    <location>
        <begin position="143"/>
        <end position="159"/>
    </location>
</feature>